<feature type="compositionally biased region" description="Low complexity" evidence="1">
    <location>
        <begin position="252"/>
        <end position="264"/>
    </location>
</feature>
<dbReference type="InterPro" id="IPR051100">
    <property type="entry name" value="DnaJ_subfamily_B/C"/>
</dbReference>
<dbReference type="GO" id="GO:0030544">
    <property type="term" value="F:Hsp70 protein binding"/>
    <property type="evidence" value="ECO:0007669"/>
    <property type="project" value="TreeGrafter"/>
</dbReference>
<feature type="compositionally biased region" description="Basic and acidic residues" evidence="1">
    <location>
        <begin position="301"/>
        <end position="338"/>
    </location>
</feature>
<dbReference type="Proteomes" id="UP000751190">
    <property type="component" value="Unassembled WGS sequence"/>
</dbReference>
<dbReference type="SUPFAM" id="SSF46565">
    <property type="entry name" value="Chaperone J-domain"/>
    <property type="match status" value="1"/>
</dbReference>
<name>A0A8J6CEG9_DIALT</name>
<feature type="domain" description="J" evidence="2">
    <location>
        <begin position="63"/>
        <end position="140"/>
    </location>
</feature>
<feature type="compositionally biased region" description="Gly residues" evidence="1">
    <location>
        <begin position="272"/>
        <end position="287"/>
    </location>
</feature>
<reference evidence="3" key="1">
    <citation type="submission" date="2021-05" db="EMBL/GenBank/DDBJ databases">
        <title>The genome of the haptophyte Pavlova lutheri (Diacronema luteri, Pavlovales) - a model for lipid biosynthesis in eukaryotic algae.</title>
        <authorList>
            <person name="Hulatt C.J."/>
            <person name="Posewitz M.C."/>
        </authorList>
    </citation>
    <scope>NUCLEOTIDE SEQUENCE</scope>
    <source>
        <strain evidence="3">NIVA-4/92</strain>
    </source>
</reference>
<gene>
    <name evidence="3" type="ORF">KFE25_007163</name>
</gene>
<dbReference type="PANTHER" id="PTHR43908">
    <property type="entry name" value="AT29763P-RELATED"/>
    <property type="match status" value="1"/>
</dbReference>
<feature type="compositionally biased region" description="Low complexity" evidence="1">
    <location>
        <begin position="230"/>
        <end position="241"/>
    </location>
</feature>
<dbReference type="GO" id="GO:0005789">
    <property type="term" value="C:endoplasmic reticulum membrane"/>
    <property type="evidence" value="ECO:0007669"/>
    <property type="project" value="TreeGrafter"/>
</dbReference>
<dbReference type="SMART" id="SM00271">
    <property type="entry name" value="DnaJ"/>
    <property type="match status" value="1"/>
</dbReference>
<evidence type="ECO:0000313" key="3">
    <source>
        <dbReference type="EMBL" id="KAG8468111.1"/>
    </source>
</evidence>
<dbReference type="EMBL" id="JAGTXO010000005">
    <property type="protein sequence ID" value="KAG8468111.1"/>
    <property type="molecule type" value="Genomic_DNA"/>
</dbReference>
<protein>
    <recommendedName>
        <fullName evidence="2">J domain-containing protein</fullName>
    </recommendedName>
</protein>
<evidence type="ECO:0000313" key="4">
    <source>
        <dbReference type="Proteomes" id="UP000751190"/>
    </source>
</evidence>
<sequence>MEANRDEAELVLARARDVMRSEPRSQRAMELLRKAERMHPSDEVRKAIADWQAICDVFAQRDDARALLGALTATSEAELKAARKKLSLRVHPDKNSAPGAAEAFQIVQAAFELAQSAVVGGVLRPDVPLVAQRPAQEQHQTHAAQQPAPPMPPAWQAKIEIICAFCGGRLDVVVPPPAICSLPLASPVAFTPFAARCCFCDSVVHVQSRRATSAGAYSSIGHAQGSDVHAAQQQHAAARQKAQTETRTHAQAGAAGMRGSGMARRGVRRGSGAVGGGGARRGNGGAAGANASHAPLPVRSAEQKQRERAGNLERVRELERESAQLRDAAMRPHERTHAGGDAAGGAGVGGGDDPGGGLACCRGDVPGNGQFVDLEADCADSAAAEAADAKRMHVALRRKRRREERHRSEQPDGGGEHRAASGAQRLAVVIDLELSEDERVPASAEQLFAPQRSPPPTHQQQLRQPQRAQPTQFAPSGSPIRI</sequence>
<accession>A0A8J6CEG9</accession>
<evidence type="ECO:0000259" key="2">
    <source>
        <dbReference type="PROSITE" id="PS50076"/>
    </source>
</evidence>
<dbReference type="InterPro" id="IPR001623">
    <property type="entry name" value="DnaJ_domain"/>
</dbReference>
<comment type="caution">
    <text evidence="3">The sequence shown here is derived from an EMBL/GenBank/DDBJ whole genome shotgun (WGS) entry which is preliminary data.</text>
</comment>
<organism evidence="3 4">
    <name type="scientific">Diacronema lutheri</name>
    <name type="common">Unicellular marine alga</name>
    <name type="synonym">Monochrysis lutheri</name>
    <dbReference type="NCBI Taxonomy" id="2081491"/>
    <lineage>
        <taxon>Eukaryota</taxon>
        <taxon>Haptista</taxon>
        <taxon>Haptophyta</taxon>
        <taxon>Pavlovophyceae</taxon>
        <taxon>Pavlovales</taxon>
        <taxon>Pavlovaceae</taxon>
        <taxon>Diacronema</taxon>
    </lineage>
</organism>
<dbReference type="Gene3D" id="1.10.287.110">
    <property type="entry name" value="DnaJ domain"/>
    <property type="match status" value="1"/>
</dbReference>
<evidence type="ECO:0000256" key="1">
    <source>
        <dbReference type="SAM" id="MobiDB-lite"/>
    </source>
</evidence>
<dbReference type="CDD" id="cd06257">
    <property type="entry name" value="DnaJ"/>
    <property type="match status" value="1"/>
</dbReference>
<feature type="compositionally biased region" description="Basic and acidic residues" evidence="1">
    <location>
        <begin position="405"/>
        <end position="419"/>
    </location>
</feature>
<feature type="region of interest" description="Disordered" evidence="1">
    <location>
        <begin position="396"/>
        <end position="422"/>
    </location>
</feature>
<dbReference type="GO" id="GO:0071218">
    <property type="term" value="P:cellular response to misfolded protein"/>
    <property type="evidence" value="ECO:0007669"/>
    <property type="project" value="TreeGrafter"/>
</dbReference>
<dbReference type="PANTHER" id="PTHR43908:SF3">
    <property type="entry name" value="AT29763P-RELATED"/>
    <property type="match status" value="1"/>
</dbReference>
<dbReference type="PROSITE" id="PS50076">
    <property type="entry name" value="DNAJ_2"/>
    <property type="match status" value="1"/>
</dbReference>
<dbReference type="OMA" id="ETRTHAQ"/>
<feature type="compositionally biased region" description="Low complexity" evidence="1">
    <location>
        <begin position="458"/>
        <end position="472"/>
    </location>
</feature>
<feature type="compositionally biased region" description="Gly residues" evidence="1">
    <location>
        <begin position="341"/>
        <end position="350"/>
    </location>
</feature>
<dbReference type="OrthoDB" id="442087at2759"/>
<proteinExistence type="predicted"/>
<feature type="region of interest" description="Disordered" evidence="1">
    <location>
        <begin position="225"/>
        <end position="350"/>
    </location>
</feature>
<dbReference type="Pfam" id="PF00226">
    <property type="entry name" value="DnaJ"/>
    <property type="match status" value="1"/>
</dbReference>
<dbReference type="InterPro" id="IPR036869">
    <property type="entry name" value="J_dom_sf"/>
</dbReference>
<feature type="region of interest" description="Disordered" evidence="1">
    <location>
        <begin position="437"/>
        <end position="482"/>
    </location>
</feature>
<dbReference type="AlphaFoldDB" id="A0A8J6CEG9"/>
<keyword evidence="4" id="KW-1185">Reference proteome</keyword>